<evidence type="ECO:0000256" key="4">
    <source>
        <dbReference type="ARBA" id="ARBA00022989"/>
    </source>
</evidence>
<dbReference type="EMBL" id="LVJI01000010">
    <property type="protein sequence ID" value="OAB47106.1"/>
    <property type="molecule type" value="Genomic_DNA"/>
</dbReference>
<evidence type="ECO:0000256" key="1">
    <source>
        <dbReference type="ARBA" id="ARBA00004141"/>
    </source>
</evidence>
<evidence type="ECO:0000256" key="6">
    <source>
        <dbReference type="SAM" id="Phobius"/>
    </source>
</evidence>
<comment type="caution">
    <text evidence="7">The sequence shown here is derived from an EMBL/GenBank/DDBJ whole genome shotgun (WGS) entry which is preliminary data.</text>
</comment>
<name>A0A168PV96_9BACL</name>
<accession>A0A168PV96</accession>
<dbReference type="Pfam" id="PF01184">
    <property type="entry name" value="Gpr1_Fun34_YaaH"/>
    <property type="match status" value="1"/>
</dbReference>
<reference evidence="7 8" key="1">
    <citation type="submission" date="2016-03" db="EMBL/GenBank/DDBJ databases">
        <title>Draft genome sequence of Paenibacillus antarcticus CECT 5836.</title>
        <authorList>
            <person name="Shin S.-K."/>
            <person name="Yi H."/>
        </authorList>
    </citation>
    <scope>NUCLEOTIDE SEQUENCE [LARGE SCALE GENOMIC DNA]</scope>
    <source>
        <strain evidence="7 8">CECT 5836</strain>
    </source>
</reference>
<feature type="transmembrane region" description="Helical" evidence="6">
    <location>
        <begin position="45"/>
        <end position="63"/>
    </location>
</feature>
<dbReference type="InterPro" id="IPR047623">
    <property type="entry name" value="SatP"/>
</dbReference>
<dbReference type="GO" id="GO:0016020">
    <property type="term" value="C:membrane"/>
    <property type="evidence" value="ECO:0007669"/>
    <property type="project" value="UniProtKB-SubCell"/>
</dbReference>
<proteinExistence type="inferred from homology"/>
<dbReference type="PANTHER" id="PTHR30178:SF3">
    <property type="entry name" value="SUCCINATE-ACETATE_PROTON SYMPORTER SATP"/>
    <property type="match status" value="1"/>
</dbReference>
<dbReference type="NCBIfam" id="NF038013">
    <property type="entry name" value="AceTr_1"/>
    <property type="match status" value="1"/>
</dbReference>
<evidence type="ECO:0000256" key="2">
    <source>
        <dbReference type="ARBA" id="ARBA00005587"/>
    </source>
</evidence>
<feature type="transmembrane region" description="Helical" evidence="6">
    <location>
        <begin position="137"/>
        <end position="159"/>
    </location>
</feature>
<dbReference type="PANTHER" id="PTHR30178">
    <property type="entry name" value="INNER MEMBRANE PROTEIN YAAH"/>
    <property type="match status" value="1"/>
</dbReference>
<dbReference type="RefSeq" id="WP_068648356.1">
    <property type="nucleotide sequence ID" value="NZ_CP043611.1"/>
</dbReference>
<evidence type="ECO:0000313" key="7">
    <source>
        <dbReference type="EMBL" id="OAB47106.1"/>
    </source>
</evidence>
<keyword evidence="8" id="KW-1185">Reference proteome</keyword>
<evidence type="ECO:0000256" key="3">
    <source>
        <dbReference type="ARBA" id="ARBA00022692"/>
    </source>
</evidence>
<keyword evidence="3 6" id="KW-0812">Transmembrane</keyword>
<feature type="transmembrane region" description="Helical" evidence="6">
    <location>
        <begin position="113"/>
        <end position="130"/>
    </location>
</feature>
<gene>
    <name evidence="7" type="ORF">PBAT_08010</name>
</gene>
<comment type="similarity">
    <text evidence="2">Belongs to the acetate uptake transporter (AceTr) (TC 2.A.96) family.</text>
</comment>
<dbReference type="InterPro" id="IPR000791">
    <property type="entry name" value="Gpr1/Fun34/SatP-like"/>
</dbReference>
<evidence type="ECO:0000256" key="5">
    <source>
        <dbReference type="ARBA" id="ARBA00023136"/>
    </source>
</evidence>
<keyword evidence="4 6" id="KW-1133">Transmembrane helix</keyword>
<dbReference type="AlphaFoldDB" id="A0A168PV96"/>
<evidence type="ECO:0000313" key="8">
    <source>
        <dbReference type="Proteomes" id="UP000077355"/>
    </source>
</evidence>
<feature type="transmembrane region" description="Helical" evidence="6">
    <location>
        <begin position="12"/>
        <end position="33"/>
    </location>
</feature>
<keyword evidence="5 6" id="KW-0472">Membrane</keyword>
<feature type="transmembrane region" description="Helical" evidence="6">
    <location>
        <begin position="75"/>
        <end position="93"/>
    </location>
</feature>
<organism evidence="7 8">
    <name type="scientific">Paenibacillus antarcticus</name>
    <dbReference type="NCBI Taxonomy" id="253703"/>
    <lineage>
        <taxon>Bacteria</taxon>
        <taxon>Bacillati</taxon>
        <taxon>Bacillota</taxon>
        <taxon>Bacilli</taxon>
        <taxon>Bacillales</taxon>
        <taxon>Paenibacillaceae</taxon>
        <taxon>Paenibacillus</taxon>
    </lineage>
</organism>
<protein>
    <submittedName>
        <fullName evidence="7">Uncharacterized protein</fullName>
    </submittedName>
</protein>
<comment type="subcellular location">
    <subcellularLocation>
        <location evidence="1">Membrane</location>
        <topology evidence="1">Multi-pass membrane protein</topology>
    </subcellularLocation>
</comment>
<sequence length="206" mass="22085">MSSSQTNQKVQIVSADPSGIGLFGLAIVTLVASSQKLELTSGFSYIIPWAIFLGGLAQLFACVQDAKHNNTFGMTAFGAYGLFWLGVASSWLMKLGVFGPELMGDIDGKQLGFAFIGYLVFTLFMTIGAMETHKVLFIIFVLIDLLFLGLSFDAFGIATHIFHTLAAYAEMGIAIVSLYGCGASVLNAHFGRVFLPLGAPFGIFKK</sequence>
<dbReference type="Proteomes" id="UP000077355">
    <property type="component" value="Unassembled WGS sequence"/>
</dbReference>
<dbReference type="OrthoDB" id="9787939at2"/>
<feature type="transmembrane region" description="Helical" evidence="6">
    <location>
        <begin position="165"/>
        <end position="186"/>
    </location>
</feature>